<evidence type="ECO:0000313" key="5">
    <source>
        <dbReference type="Proteomes" id="UP000059188"/>
    </source>
</evidence>
<gene>
    <name evidence="4" type="ORF">RSOLAG1IB_02162</name>
</gene>
<protein>
    <recommendedName>
        <fullName evidence="6">Methyltransferase type 11 domain-containing protein</fullName>
    </recommendedName>
</protein>
<dbReference type="STRING" id="1108050.A0A0B7FMG7"/>
<sequence>MSSDFSTPSPLYSDDTDDPGRHFYYHEGRRMPAQGNYFLPADQEEFDRLESVHQMSTAVLGNLFWGPVDKKLIPRPSGRRRCVLDVGTGTGSWIREMAEKYEKADFIGVDIVPIPPPASAIAEMGVGSLLRTTYEEPADTGYSMYTGRFAMSSENLAAMLLGTPTPTPVGFPSTPGPYDYGTPGYGTPGYGTPAQTPYSNYGTPRQTEVHFVERENVRFEIQDISEGLEFPDGVFDIVHCRYVLTLGVPNYKAAIRELIRVLRPGGLLLMAESSVPFCLSDGSDPPLGTATRELIEIVRASIREAGLDPELRLKLSSEINANPKIDKIEVCEFALPLGDWPTGEIG</sequence>
<dbReference type="Gene3D" id="3.40.50.150">
    <property type="entry name" value="Vaccinia Virus protein VP39"/>
    <property type="match status" value="2"/>
</dbReference>
<dbReference type="GO" id="GO:0032259">
    <property type="term" value="P:methylation"/>
    <property type="evidence" value="ECO:0007669"/>
    <property type="project" value="UniProtKB-KW"/>
</dbReference>
<keyword evidence="2" id="KW-0808">Transferase</keyword>
<evidence type="ECO:0000256" key="3">
    <source>
        <dbReference type="ARBA" id="ARBA00022691"/>
    </source>
</evidence>
<keyword evidence="3" id="KW-0949">S-adenosyl-L-methionine</keyword>
<evidence type="ECO:0000313" key="4">
    <source>
        <dbReference type="EMBL" id="CEL57423.1"/>
    </source>
</evidence>
<dbReference type="EMBL" id="LN679102">
    <property type="protein sequence ID" value="CEL57423.1"/>
    <property type="molecule type" value="Genomic_DNA"/>
</dbReference>
<name>A0A0B7FMG7_THACB</name>
<dbReference type="Proteomes" id="UP000059188">
    <property type="component" value="Unassembled WGS sequence"/>
</dbReference>
<dbReference type="SUPFAM" id="SSF53335">
    <property type="entry name" value="S-adenosyl-L-methionine-dependent methyltransferases"/>
    <property type="match status" value="1"/>
</dbReference>
<dbReference type="GO" id="GO:0008168">
    <property type="term" value="F:methyltransferase activity"/>
    <property type="evidence" value="ECO:0007669"/>
    <property type="project" value="UniProtKB-KW"/>
</dbReference>
<evidence type="ECO:0008006" key="6">
    <source>
        <dbReference type="Google" id="ProtNLM"/>
    </source>
</evidence>
<dbReference type="AlphaFoldDB" id="A0A0B7FMG7"/>
<evidence type="ECO:0000256" key="1">
    <source>
        <dbReference type="ARBA" id="ARBA00022603"/>
    </source>
</evidence>
<dbReference type="PANTHER" id="PTHR43591:SF24">
    <property type="entry name" value="2-METHOXY-6-POLYPRENYL-1,4-BENZOQUINOL METHYLASE, MITOCHONDRIAL"/>
    <property type="match status" value="1"/>
</dbReference>
<dbReference type="PANTHER" id="PTHR43591">
    <property type="entry name" value="METHYLTRANSFERASE"/>
    <property type="match status" value="1"/>
</dbReference>
<dbReference type="PROSITE" id="PS01184">
    <property type="entry name" value="UBIE_2"/>
    <property type="match status" value="1"/>
</dbReference>
<reference evidence="4 5" key="1">
    <citation type="submission" date="2014-11" db="EMBL/GenBank/DDBJ databases">
        <authorList>
            <person name="Wibberg Daniel"/>
        </authorList>
    </citation>
    <scope>NUCLEOTIDE SEQUENCE [LARGE SCALE GENOMIC DNA]</scope>
    <source>
        <strain evidence="4">Rhizoctonia solani AG1-IB 7/3/14</strain>
    </source>
</reference>
<organism evidence="4 5">
    <name type="scientific">Thanatephorus cucumeris (strain AG1-IB / isolate 7/3/14)</name>
    <name type="common">Lettuce bottom rot fungus</name>
    <name type="synonym">Rhizoctonia solani</name>
    <dbReference type="NCBI Taxonomy" id="1108050"/>
    <lineage>
        <taxon>Eukaryota</taxon>
        <taxon>Fungi</taxon>
        <taxon>Dikarya</taxon>
        <taxon>Basidiomycota</taxon>
        <taxon>Agaricomycotina</taxon>
        <taxon>Agaricomycetes</taxon>
        <taxon>Cantharellales</taxon>
        <taxon>Ceratobasidiaceae</taxon>
        <taxon>Rhizoctonia</taxon>
        <taxon>Rhizoctonia solani AG-1</taxon>
    </lineage>
</organism>
<keyword evidence="5" id="KW-1185">Reference proteome</keyword>
<accession>A0A0B7FMG7</accession>
<keyword evidence="1" id="KW-0489">Methyltransferase</keyword>
<dbReference type="InterPro" id="IPR023576">
    <property type="entry name" value="UbiE/COQ5_MeTrFase_CS"/>
</dbReference>
<proteinExistence type="predicted"/>
<dbReference type="InterPro" id="IPR029063">
    <property type="entry name" value="SAM-dependent_MTases_sf"/>
</dbReference>
<dbReference type="CDD" id="cd02440">
    <property type="entry name" value="AdoMet_MTases"/>
    <property type="match status" value="1"/>
</dbReference>
<dbReference type="OrthoDB" id="2013972at2759"/>
<evidence type="ECO:0000256" key="2">
    <source>
        <dbReference type="ARBA" id="ARBA00022679"/>
    </source>
</evidence>
<dbReference type="Pfam" id="PF13489">
    <property type="entry name" value="Methyltransf_23"/>
    <property type="match status" value="1"/>
</dbReference>